<accession>A0A2C8F9F0</accession>
<proteinExistence type="predicted"/>
<organism evidence="1 2">
    <name type="scientific">Pseudodesulfovibrio profundus</name>
    <dbReference type="NCBI Taxonomy" id="57320"/>
    <lineage>
        <taxon>Bacteria</taxon>
        <taxon>Pseudomonadati</taxon>
        <taxon>Thermodesulfobacteriota</taxon>
        <taxon>Desulfovibrionia</taxon>
        <taxon>Desulfovibrionales</taxon>
        <taxon>Desulfovibrionaceae</taxon>
    </lineage>
</organism>
<keyword evidence="2" id="KW-1185">Reference proteome</keyword>
<dbReference type="AlphaFoldDB" id="A0A2C8F9F0"/>
<evidence type="ECO:0000313" key="2">
    <source>
        <dbReference type="Proteomes" id="UP000219215"/>
    </source>
</evidence>
<dbReference type="EMBL" id="LT907975">
    <property type="protein sequence ID" value="SOB59041.1"/>
    <property type="molecule type" value="Genomic_DNA"/>
</dbReference>
<name>A0A2C8F9F0_9BACT</name>
<dbReference type="KEGG" id="pprf:DPRO_2137"/>
<gene>
    <name evidence="1" type="ORF">DPRO_2137</name>
</gene>
<reference evidence="2" key="1">
    <citation type="submission" date="2017-09" db="EMBL/GenBank/DDBJ databases">
        <authorList>
            <person name="Regsiter A."/>
            <person name="William W."/>
        </authorList>
    </citation>
    <scope>NUCLEOTIDE SEQUENCE [LARGE SCALE GENOMIC DNA]</scope>
    <source>
        <strain evidence="2">500-1</strain>
    </source>
</reference>
<sequence>MLRRSHDQPVPVVMHWQGIASGRTEYWSRAGCRGGLPCGCLRQGADGFQWRADIADGCDAMLQPALTSLLWRVQAVDVAVDDPWHDEGIRDSDCPWYIRGVDRDNVDDTGTVNDNGMVMKRWFVFSRENSAGQRKGSVRMCR</sequence>
<protein>
    <submittedName>
        <fullName evidence="1">Uncharacterized protein</fullName>
    </submittedName>
</protein>
<dbReference type="Proteomes" id="UP000219215">
    <property type="component" value="Chromosome DPRO"/>
</dbReference>
<evidence type="ECO:0000313" key="1">
    <source>
        <dbReference type="EMBL" id="SOB59041.1"/>
    </source>
</evidence>